<dbReference type="Pfam" id="PF02759">
    <property type="entry name" value="RUN"/>
    <property type="match status" value="1"/>
</dbReference>
<dbReference type="InterPro" id="IPR004012">
    <property type="entry name" value="Run_dom"/>
</dbReference>
<feature type="domain" description="RUN" evidence="2">
    <location>
        <begin position="56"/>
        <end position="201"/>
    </location>
</feature>
<dbReference type="WBParaSite" id="MBELARI_LOCUS4413">
    <property type="protein sequence ID" value="MBELARI_LOCUS4413"/>
    <property type="gene ID" value="MBELARI_LOCUS4413"/>
</dbReference>
<dbReference type="InterPro" id="IPR037213">
    <property type="entry name" value="Run_dom_sf"/>
</dbReference>
<dbReference type="PROSITE" id="PS50826">
    <property type="entry name" value="RUN"/>
    <property type="match status" value="1"/>
</dbReference>
<evidence type="ECO:0000313" key="4">
    <source>
        <dbReference type="WBParaSite" id="MBELARI_LOCUS4413"/>
    </source>
</evidence>
<dbReference type="PANTHER" id="PTHR45956">
    <property type="entry name" value="RUN AND FYVE DOMAIN-CONTAINING PROTEIN 2-LIKE PROTEIN"/>
    <property type="match status" value="1"/>
</dbReference>
<name>A0AAF3FBT0_9BILA</name>
<dbReference type="SUPFAM" id="SSF140741">
    <property type="entry name" value="RUN domain-like"/>
    <property type="match status" value="1"/>
</dbReference>
<accession>A0AAF3FBT0</accession>
<reference evidence="4" key="1">
    <citation type="submission" date="2024-02" db="UniProtKB">
        <authorList>
            <consortium name="WormBaseParasite"/>
        </authorList>
    </citation>
    <scope>IDENTIFICATION</scope>
</reference>
<dbReference type="GO" id="GO:0005737">
    <property type="term" value="C:cytoplasm"/>
    <property type="evidence" value="ECO:0007669"/>
    <property type="project" value="TreeGrafter"/>
</dbReference>
<dbReference type="AlphaFoldDB" id="A0AAF3FBT0"/>
<evidence type="ECO:0000259" key="2">
    <source>
        <dbReference type="PROSITE" id="PS50826"/>
    </source>
</evidence>
<dbReference type="SMART" id="SM00593">
    <property type="entry name" value="RUN"/>
    <property type="match status" value="1"/>
</dbReference>
<evidence type="ECO:0000313" key="3">
    <source>
        <dbReference type="Proteomes" id="UP000887575"/>
    </source>
</evidence>
<dbReference type="Proteomes" id="UP000887575">
    <property type="component" value="Unassembled WGS sequence"/>
</dbReference>
<organism evidence="3 4">
    <name type="scientific">Mesorhabditis belari</name>
    <dbReference type="NCBI Taxonomy" id="2138241"/>
    <lineage>
        <taxon>Eukaryota</taxon>
        <taxon>Metazoa</taxon>
        <taxon>Ecdysozoa</taxon>
        <taxon>Nematoda</taxon>
        <taxon>Chromadorea</taxon>
        <taxon>Rhabditida</taxon>
        <taxon>Rhabditina</taxon>
        <taxon>Rhabditomorpha</taxon>
        <taxon>Rhabditoidea</taxon>
        <taxon>Rhabditidae</taxon>
        <taxon>Mesorhabditinae</taxon>
        <taxon>Mesorhabditis</taxon>
    </lineage>
</organism>
<sequence>MNFLTSSSNLFGSNGELTRAQKVHRENERSNLATITRLVIRSVLDHSTKALNRIIEGDSSQLSDFLILLEKVLFHGLKTSDQRSLLSFRSPDADLWLAIGRCVKFEQSRARVDPEDPSCRGYVCVEQLEYLKTSISKIRALLRLSLMQKRLADLFQMIVNSSVLSECWNSWAILRSSEAEPIIGSLIGLSVLNCNLHIDFEHLQEQPLAVDLSQYIKIPTVPTEGHEEKFEIDEVTKREMKTLLDQNHYLEERNRMLEDKILGMRAKIENDSVSSLDMESVSFRRLSAESAEREVQLWKDREKLWDEEKNRLMGTVSVFG</sequence>
<dbReference type="PANTHER" id="PTHR45956:SF6">
    <property type="entry name" value="RUN DOMAIN-CONTAINING PROTEIN"/>
    <property type="match status" value="1"/>
</dbReference>
<dbReference type="Gene3D" id="1.20.58.900">
    <property type="match status" value="1"/>
</dbReference>
<protein>
    <recommendedName>
        <fullName evidence="2">RUN domain-containing protein</fullName>
    </recommendedName>
</protein>
<proteinExistence type="predicted"/>
<dbReference type="InterPro" id="IPR047335">
    <property type="entry name" value="RUFY1-3"/>
</dbReference>
<keyword evidence="1" id="KW-0175">Coiled coil</keyword>
<evidence type="ECO:0000256" key="1">
    <source>
        <dbReference type="ARBA" id="ARBA00023054"/>
    </source>
</evidence>
<keyword evidence="3" id="KW-1185">Reference proteome</keyword>